<dbReference type="Gene3D" id="3.30.1330.100">
    <property type="entry name" value="CofE-like"/>
    <property type="match status" value="2"/>
</dbReference>
<evidence type="ECO:0000256" key="4">
    <source>
        <dbReference type="ARBA" id="ARBA00022842"/>
    </source>
</evidence>
<keyword evidence="2" id="KW-0479">Metal-binding</keyword>
<dbReference type="GO" id="GO:0046872">
    <property type="term" value="F:metal ion binding"/>
    <property type="evidence" value="ECO:0007669"/>
    <property type="project" value="UniProtKB-KW"/>
</dbReference>
<evidence type="ECO:0000259" key="12">
    <source>
        <dbReference type="Pfam" id="PF01996"/>
    </source>
</evidence>
<keyword evidence="7" id="KW-0342">GTP-binding</keyword>
<evidence type="ECO:0000256" key="9">
    <source>
        <dbReference type="ARBA" id="ARBA00023268"/>
    </source>
</evidence>
<dbReference type="InterPro" id="IPR002847">
    <property type="entry name" value="F420-0_gamma-glut_ligase-dom"/>
</dbReference>
<dbReference type="RefSeq" id="WP_145851848.1">
    <property type="nucleotide sequence ID" value="NZ_RPFW01000001.1"/>
</dbReference>
<evidence type="ECO:0000256" key="1">
    <source>
        <dbReference type="ARBA" id="ARBA00022598"/>
    </source>
</evidence>
<gene>
    <name evidence="13" type="ORF">EAS64_07185</name>
</gene>
<dbReference type="GO" id="GO:0052618">
    <property type="term" value="F:coenzyme F420-0:L-glutamate ligase activity"/>
    <property type="evidence" value="ECO:0007669"/>
    <property type="project" value="UniProtKB-EC"/>
</dbReference>
<dbReference type="GO" id="GO:0016491">
    <property type="term" value="F:oxidoreductase activity"/>
    <property type="evidence" value="ECO:0007669"/>
    <property type="project" value="UniProtKB-KW"/>
</dbReference>
<dbReference type="InterPro" id="IPR019943">
    <property type="entry name" value="F420_FbiB_C"/>
</dbReference>
<evidence type="ECO:0000259" key="11">
    <source>
        <dbReference type="Pfam" id="PF00881"/>
    </source>
</evidence>
<proteinExistence type="predicted"/>
<accession>A0A6P2CBW7</accession>
<dbReference type="PANTHER" id="PTHR47917">
    <property type="match status" value="1"/>
</dbReference>
<evidence type="ECO:0000313" key="14">
    <source>
        <dbReference type="Proteomes" id="UP000460272"/>
    </source>
</evidence>
<evidence type="ECO:0000256" key="8">
    <source>
        <dbReference type="ARBA" id="ARBA00023211"/>
    </source>
</evidence>
<dbReference type="InterPro" id="IPR029479">
    <property type="entry name" value="Nitroreductase"/>
</dbReference>
<organism evidence="13 14">
    <name type="scientific">Trebonia kvetii</name>
    <dbReference type="NCBI Taxonomy" id="2480626"/>
    <lineage>
        <taxon>Bacteria</taxon>
        <taxon>Bacillati</taxon>
        <taxon>Actinomycetota</taxon>
        <taxon>Actinomycetes</taxon>
        <taxon>Streptosporangiales</taxon>
        <taxon>Treboniaceae</taxon>
        <taxon>Trebonia</taxon>
    </lineage>
</organism>
<dbReference type="InterPro" id="IPR000415">
    <property type="entry name" value="Nitroreductase-like"/>
</dbReference>
<comment type="caution">
    <text evidence="13">The sequence shown here is derived from an EMBL/GenBank/DDBJ whole genome shotgun (WGS) entry which is preliminary data.</text>
</comment>
<keyword evidence="3" id="KW-0547">Nucleotide-binding</keyword>
<evidence type="ECO:0000256" key="10">
    <source>
        <dbReference type="SAM" id="MobiDB-lite"/>
    </source>
</evidence>
<feature type="domain" description="Nitroreductase" evidence="11">
    <location>
        <begin position="261"/>
        <end position="430"/>
    </location>
</feature>
<dbReference type="Pfam" id="PF01996">
    <property type="entry name" value="F420_ligase"/>
    <property type="match status" value="2"/>
</dbReference>
<dbReference type="EMBL" id="RPFW01000001">
    <property type="protein sequence ID" value="TVZ07093.1"/>
    <property type="molecule type" value="Genomic_DNA"/>
</dbReference>
<dbReference type="EC" id="6.3.2.31" evidence="13"/>
<evidence type="ECO:0000313" key="13">
    <source>
        <dbReference type="EMBL" id="TVZ07093.1"/>
    </source>
</evidence>
<dbReference type="NCBIfam" id="TIGR01916">
    <property type="entry name" value="F420_cofE"/>
    <property type="match status" value="1"/>
</dbReference>
<keyword evidence="6" id="KW-0560">Oxidoreductase</keyword>
<feature type="region of interest" description="Disordered" evidence="10">
    <location>
        <begin position="1"/>
        <end position="21"/>
    </location>
</feature>
<dbReference type="InterPro" id="IPR008225">
    <property type="entry name" value="F420-0_g-glutamyl_ligase"/>
</dbReference>
<evidence type="ECO:0000256" key="5">
    <source>
        <dbReference type="ARBA" id="ARBA00022958"/>
    </source>
</evidence>
<feature type="domain" description="Coenzyme F420:L-glutamate ligase-like" evidence="12">
    <location>
        <begin position="84"/>
        <end position="226"/>
    </location>
</feature>
<dbReference type="SUPFAM" id="SSF55469">
    <property type="entry name" value="FMN-dependent nitroreductase-like"/>
    <property type="match status" value="1"/>
</dbReference>
<evidence type="ECO:0000256" key="6">
    <source>
        <dbReference type="ARBA" id="ARBA00023002"/>
    </source>
</evidence>
<feature type="domain" description="Coenzyme F420:L-glutamate ligase-like" evidence="12">
    <location>
        <begin position="31"/>
        <end position="80"/>
    </location>
</feature>
<keyword evidence="9" id="KW-0511">Multifunctional enzyme</keyword>
<keyword evidence="14" id="KW-1185">Reference proteome</keyword>
<keyword evidence="5" id="KW-0630">Potassium</keyword>
<protein>
    <submittedName>
        <fullName evidence="13">Coenzyme F420-0:L-glutamate ligase</fullName>
        <ecNumber evidence="13">6.3.2.31</ecNumber>
    </submittedName>
</protein>
<keyword evidence="1 13" id="KW-0436">Ligase</keyword>
<dbReference type="PANTHER" id="PTHR47917:SF1">
    <property type="entry name" value="COENZYME F420:L-GLUTAMATE LIGASE"/>
    <property type="match status" value="1"/>
</dbReference>
<evidence type="ECO:0000256" key="2">
    <source>
        <dbReference type="ARBA" id="ARBA00022723"/>
    </source>
</evidence>
<dbReference type="Proteomes" id="UP000460272">
    <property type="component" value="Unassembled WGS sequence"/>
</dbReference>
<dbReference type="NCBIfam" id="TIGR03553">
    <property type="entry name" value="F420_FbiB_CTERM"/>
    <property type="match status" value="1"/>
</dbReference>
<keyword evidence="8" id="KW-0464">Manganese</keyword>
<keyword evidence="4" id="KW-0460">Magnesium</keyword>
<dbReference type="OrthoDB" id="9788295at2"/>
<dbReference type="AlphaFoldDB" id="A0A6P2CBW7"/>
<dbReference type="SUPFAM" id="SSF144010">
    <property type="entry name" value="CofE-like"/>
    <property type="match status" value="1"/>
</dbReference>
<name>A0A6P2CBW7_9ACTN</name>
<evidence type="ECO:0000256" key="7">
    <source>
        <dbReference type="ARBA" id="ARBA00023134"/>
    </source>
</evidence>
<sequence length="450" mass="46565">MTKAPAQGSQSGPLPRGGAPDAVQILGVPGMPEIAAGADLAGLIARAAAAAGGPGLLDGDILVVTSKVVSKAEGRVAAMSRDEAIAAETVRVVARRGPTTIAQTRHGFVMAAAGVDESNTAPGTVVLLPEDPDESARRLRKALRARPGVNVGVVVTDTFGRPWRAGQTDTAIGAAGVLPIRDHRGEADAWGNTLDVTMAAVADEIAAAGDLVKGKSLQVPVAIVRGLSALVTDADGPGARALVRPSAEDMFRLGAADVLPARRTVRAFTGQPVDLAAVNRAIAAAVTAPAPHHSQPWRFVIVSSLTARLALLDAMQDAWVADLRGDGFTEEQIARRLRRGEPLRHAPLIVVPCLELSAMNAYPDDRRTRAERDMFVVSTGAAVQNLLVALAVENLGSAWISSTLFCQDVAAGALRLPDGWLPMGAVAVGHPAAPAPARPPRDPAAFTLIR</sequence>
<dbReference type="Pfam" id="PF00881">
    <property type="entry name" value="Nitroreductase"/>
    <property type="match status" value="1"/>
</dbReference>
<reference evidence="13 14" key="1">
    <citation type="submission" date="2018-11" db="EMBL/GenBank/DDBJ databases">
        <title>Trebonia kvetii gen.nov., sp.nov., a novel acidophilic actinobacterium, and proposal of the new actinobacterial family Treboniaceae fam. nov.</title>
        <authorList>
            <person name="Rapoport D."/>
            <person name="Sagova-Mareckova M."/>
            <person name="Sedlacek I."/>
            <person name="Provaznik J."/>
            <person name="Kralova S."/>
            <person name="Pavlinic D."/>
            <person name="Benes V."/>
            <person name="Kopecky J."/>
        </authorList>
    </citation>
    <scope>NUCLEOTIDE SEQUENCE [LARGE SCALE GENOMIC DNA]</scope>
    <source>
        <strain evidence="13 14">15Tr583</strain>
    </source>
</reference>
<dbReference type="Gene3D" id="3.40.109.10">
    <property type="entry name" value="NADH Oxidase"/>
    <property type="match status" value="1"/>
</dbReference>
<evidence type="ECO:0000256" key="3">
    <source>
        <dbReference type="ARBA" id="ARBA00022741"/>
    </source>
</evidence>
<dbReference type="GO" id="GO:0005525">
    <property type="term" value="F:GTP binding"/>
    <property type="evidence" value="ECO:0007669"/>
    <property type="project" value="UniProtKB-KW"/>
</dbReference>
<dbReference type="NCBIfam" id="NF009810">
    <property type="entry name" value="PRK13294.1"/>
    <property type="match status" value="1"/>
</dbReference>